<organism evidence="1 2">
    <name type="scientific">Neisseria subflava</name>
    <dbReference type="NCBI Taxonomy" id="28449"/>
    <lineage>
        <taxon>Bacteria</taxon>
        <taxon>Pseudomonadati</taxon>
        <taxon>Pseudomonadota</taxon>
        <taxon>Betaproteobacteria</taxon>
        <taxon>Neisseriales</taxon>
        <taxon>Neisseriaceae</taxon>
        <taxon>Neisseria</taxon>
    </lineage>
</organism>
<dbReference type="RefSeq" id="WP_254324487.1">
    <property type="nucleotide sequence ID" value="NZ_CP073115.1"/>
</dbReference>
<gene>
    <name evidence="1" type="ORF">KCG54_01990</name>
</gene>
<reference evidence="1" key="1">
    <citation type="submission" date="2021-04" db="EMBL/GenBank/DDBJ databases">
        <title>Characterizing Neisseria spp. as novel respiratory pathobionts in bronchiectasis.</title>
        <authorList>
            <person name="Li L."/>
            <person name="Mac Aogain M."/>
            <person name="Xu T."/>
            <person name="Jaggi T.K."/>
            <person name="Chan L.Y."/>
            <person name="Keir H.R."/>
            <person name="Dicker A.J."/>
            <person name="Qu J."/>
            <person name="Liu Y."/>
            <person name="Chen H.S."/>
            <person name="Koh M.S."/>
            <person name="Ong T.H."/>
            <person name="Lim A.Y.H."/>
            <person name="Abisheganaden J."/>
            <person name="Low T.B."/>
            <person name="Oliver B.G."/>
            <person name="Tan N.S."/>
            <person name="Fang M."/>
            <person name="Chalmers J.D."/>
            <person name="Chotirmall S.H."/>
        </authorList>
    </citation>
    <scope>NUCLEOTIDE SEQUENCE</scope>
    <source>
        <strain evidence="1">TT0077</strain>
    </source>
</reference>
<name>A0A9X9HVC9_NEISU</name>
<evidence type="ECO:0000313" key="2">
    <source>
        <dbReference type="Proteomes" id="UP001057296"/>
    </source>
</evidence>
<accession>A0A9X9HVC9</accession>
<dbReference type="AlphaFoldDB" id="A0A9X9HVC9"/>
<protein>
    <submittedName>
        <fullName evidence="1">Uncharacterized protein</fullName>
    </submittedName>
</protein>
<dbReference type="Proteomes" id="UP001057296">
    <property type="component" value="Chromosome"/>
</dbReference>
<proteinExistence type="predicted"/>
<sequence>MDIEQYNPKKSPKYSNFIYRFLKKNKKIIPHRGMPVIEKFDTLGIWRIGWHDNDGWFTGAPISFLPNGKVEIYAFKPGGQVVEQVKWCDYKRIGACAIDGHAHKWREVNKNSRCCEYCGQWIRRKVKTEKVIRRRDIWEIES</sequence>
<dbReference type="EMBL" id="CP073115">
    <property type="protein sequence ID" value="UTG70138.1"/>
    <property type="molecule type" value="Genomic_DNA"/>
</dbReference>
<evidence type="ECO:0000313" key="1">
    <source>
        <dbReference type="EMBL" id="UTG70138.1"/>
    </source>
</evidence>